<dbReference type="SMART" id="SM00829">
    <property type="entry name" value="PKS_ER"/>
    <property type="match status" value="1"/>
</dbReference>
<dbReference type="InterPro" id="IPR011032">
    <property type="entry name" value="GroES-like_sf"/>
</dbReference>
<dbReference type="PROSITE" id="PS01162">
    <property type="entry name" value="QOR_ZETA_CRYSTAL"/>
    <property type="match status" value="1"/>
</dbReference>
<dbReference type="InterPro" id="IPR036291">
    <property type="entry name" value="NAD(P)-bd_dom_sf"/>
</dbReference>
<accession>A0ABS4TU43</accession>
<comment type="caution">
    <text evidence="4">The sequence shown here is derived from an EMBL/GenBank/DDBJ whole genome shotgun (WGS) entry which is preliminary data.</text>
</comment>
<gene>
    <name evidence="4" type="ORF">JOF56_007873</name>
</gene>
<dbReference type="InterPro" id="IPR013149">
    <property type="entry name" value="ADH-like_C"/>
</dbReference>
<dbReference type="Gene3D" id="3.40.50.720">
    <property type="entry name" value="NAD(P)-binding Rossmann-like Domain"/>
    <property type="match status" value="1"/>
</dbReference>
<dbReference type="InterPro" id="IPR002364">
    <property type="entry name" value="Quin_OxRdtase/zeta-crystal_CS"/>
</dbReference>
<name>A0ABS4TU43_9PSEU</name>
<proteinExistence type="predicted"/>
<evidence type="ECO:0000259" key="3">
    <source>
        <dbReference type="SMART" id="SM00829"/>
    </source>
</evidence>
<evidence type="ECO:0000313" key="4">
    <source>
        <dbReference type="EMBL" id="MBP2327488.1"/>
    </source>
</evidence>
<dbReference type="RefSeq" id="WP_209644428.1">
    <property type="nucleotide sequence ID" value="NZ_JAGINW010000001.1"/>
</dbReference>
<feature type="domain" description="Enoyl reductase (ER)" evidence="3">
    <location>
        <begin position="12"/>
        <end position="326"/>
    </location>
</feature>
<keyword evidence="2 4" id="KW-0560">Oxidoreductase</keyword>
<dbReference type="CDD" id="cd08244">
    <property type="entry name" value="MDR_enoyl_red"/>
    <property type="match status" value="1"/>
</dbReference>
<dbReference type="SUPFAM" id="SSF50129">
    <property type="entry name" value="GroES-like"/>
    <property type="match status" value="1"/>
</dbReference>
<dbReference type="Proteomes" id="UP001519332">
    <property type="component" value="Unassembled WGS sequence"/>
</dbReference>
<dbReference type="InterPro" id="IPR020843">
    <property type="entry name" value="ER"/>
</dbReference>
<dbReference type="EMBL" id="JAGINW010000001">
    <property type="protein sequence ID" value="MBP2327488.1"/>
    <property type="molecule type" value="Genomic_DNA"/>
</dbReference>
<reference evidence="4 5" key="1">
    <citation type="submission" date="2021-03" db="EMBL/GenBank/DDBJ databases">
        <title>Sequencing the genomes of 1000 actinobacteria strains.</title>
        <authorList>
            <person name="Klenk H.-P."/>
        </authorList>
    </citation>
    <scope>NUCLEOTIDE SEQUENCE [LARGE SCALE GENOMIC DNA]</scope>
    <source>
        <strain evidence="4 5">DSM 46670</strain>
    </source>
</reference>
<dbReference type="Pfam" id="PF08240">
    <property type="entry name" value="ADH_N"/>
    <property type="match status" value="1"/>
</dbReference>
<dbReference type="SUPFAM" id="SSF51735">
    <property type="entry name" value="NAD(P)-binding Rossmann-fold domains"/>
    <property type="match status" value="1"/>
</dbReference>
<dbReference type="Gene3D" id="3.90.180.10">
    <property type="entry name" value="Medium-chain alcohol dehydrogenases, catalytic domain"/>
    <property type="match status" value="1"/>
</dbReference>
<keyword evidence="1" id="KW-0521">NADP</keyword>
<dbReference type="Pfam" id="PF00107">
    <property type="entry name" value="ADH_zinc_N"/>
    <property type="match status" value="1"/>
</dbReference>
<evidence type="ECO:0000256" key="1">
    <source>
        <dbReference type="ARBA" id="ARBA00022857"/>
    </source>
</evidence>
<dbReference type="GO" id="GO:0003960">
    <property type="term" value="F:quinone reductase (NADPH) activity"/>
    <property type="evidence" value="ECO:0007669"/>
    <property type="project" value="UniProtKB-EC"/>
</dbReference>
<evidence type="ECO:0000313" key="5">
    <source>
        <dbReference type="Proteomes" id="UP001519332"/>
    </source>
</evidence>
<dbReference type="EC" id="1.6.5.5" evidence="4"/>
<sequence>MTSHAIRQYEFGSAEVLKFEETPAPVPGPGQVRIAVAASGVHLLDTKIRAGEAGGPFPVPALPMTPGREVAGVVDVLGADVDQAWLGRRVVAHLGAASGGYAERAVANVSSLHEIPEGAGFEAAVAMIGTGRTTLAVLEVAALRADDVVLVSAAAGGMGALLVQAARNVGAFVVALAGGPEKVEAVRGLGADVVVDYRVDGWSEQVRQGLGDRELTVYFDSVGGKPGREAFDLLGVGGRVVMFGYSSGESLALSAEDLWARSLTATVAIGPRVLRQPGGLRRLETESLAALAKGQLVPLTQAFPLAEAARAHNALETRGTVGKVVLVS</sequence>
<protein>
    <submittedName>
        <fullName evidence="4">NADPH2:quinone reductase</fullName>
        <ecNumber evidence="4">1.6.5.5</ecNumber>
    </submittedName>
</protein>
<evidence type="ECO:0000256" key="2">
    <source>
        <dbReference type="ARBA" id="ARBA00023002"/>
    </source>
</evidence>
<organism evidence="4 5">
    <name type="scientific">Kibdelosporangium banguiense</name>
    <dbReference type="NCBI Taxonomy" id="1365924"/>
    <lineage>
        <taxon>Bacteria</taxon>
        <taxon>Bacillati</taxon>
        <taxon>Actinomycetota</taxon>
        <taxon>Actinomycetes</taxon>
        <taxon>Pseudonocardiales</taxon>
        <taxon>Pseudonocardiaceae</taxon>
        <taxon>Kibdelosporangium</taxon>
    </lineage>
</organism>
<dbReference type="PANTHER" id="PTHR48106">
    <property type="entry name" value="QUINONE OXIDOREDUCTASE PIG3-RELATED"/>
    <property type="match status" value="1"/>
</dbReference>
<dbReference type="InterPro" id="IPR013154">
    <property type="entry name" value="ADH-like_N"/>
</dbReference>
<keyword evidence="5" id="KW-1185">Reference proteome</keyword>
<dbReference type="PANTHER" id="PTHR48106:SF18">
    <property type="entry name" value="QUINONE OXIDOREDUCTASE PIG3"/>
    <property type="match status" value="1"/>
</dbReference>